<gene>
    <name evidence="1" type="ORF">FB567DRAFT_198482</name>
</gene>
<proteinExistence type="predicted"/>
<comment type="caution">
    <text evidence="1">The sequence shown here is derived from an EMBL/GenBank/DDBJ whole genome shotgun (WGS) entry which is preliminary data.</text>
</comment>
<organism evidence="1 2">
    <name type="scientific">Paraphoma chrysanthemicola</name>
    <dbReference type="NCBI Taxonomy" id="798071"/>
    <lineage>
        <taxon>Eukaryota</taxon>
        <taxon>Fungi</taxon>
        <taxon>Dikarya</taxon>
        <taxon>Ascomycota</taxon>
        <taxon>Pezizomycotina</taxon>
        <taxon>Dothideomycetes</taxon>
        <taxon>Pleosporomycetidae</taxon>
        <taxon>Pleosporales</taxon>
        <taxon>Pleosporineae</taxon>
        <taxon>Phaeosphaeriaceae</taxon>
        <taxon>Paraphoma</taxon>
    </lineage>
</organism>
<reference evidence="1" key="1">
    <citation type="journal article" date="2021" name="Nat. Commun.">
        <title>Genetic determinants of endophytism in the Arabidopsis root mycobiome.</title>
        <authorList>
            <person name="Mesny F."/>
            <person name="Miyauchi S."/>
            <person name="Thiergart T."/>
            <person name="Pickel B."/>
            <person name="Atanasova L."/>
            <person name="Karlsson M."/>
            <person name="Huettel B."/>
            <person name="Barry K.W."/>
            <person name="Haridas S."/>
            <person name="Chen C."/>
            <person name="Bauer D."/>
            <person name="Andreopoulos W."/>
            <person name="Pangilinan J."/>
            <person name="LaButti K."/>
            <person name="Riley R."/>
            <person name="Lipzen A."/>
            <person name="Clum A."/>
            <person name="Drula E."/>
            <person name="Henrissat B."/>
            <person name="Kohler A."/>
            <person name="Grigoriev I.V."/>
            <person name="Martin F.M."/>
            <person name="Hacquard S."/>
        </authorList>
    </citation>
    <scope>NUCLEOTIDE SEQUENCE</scope>
    <source>
        <strain evidence="1">MPI-SDFR-AT-0120</strain>
    </source>
</reference>
<dbReference type="EMBL" id="JAGMVJ010000022">
    <property type="protein sequence ID" value="KAH7073374.1"/>
    <property type="molecule type" value="Genomic_DNA"/>
</dbReference>
<evidence type="ECO:0000313" key="1">
    <source>
        <dbReference type="EMBL" id="KAH7073374.1"/>
    </source>
</evidence>
<accession>A0A8K0QXB9</accession>
<protein>
    <submittedName>
        <fullName evidence="1">Uncharacterized protein</fullName>
    </submittedName>
</protein>
<keyword evidence="2" id="KW-1185">Reference proteome</keyword>
<dbReference type="OrthoDB" id="4500473at2759"/>
<sequence>MANIKPEYFIPSTWDFPPNGPIALGSVVTSLKKPHRRLALCPPNEDDVLPSSKISVSISKEKLRSGGFSVLTTFLSGLLGLGVDIGADWEKSDKNVFTFDRMDTNQFIPTENYLKLCIDGAAVRRFLETSRYRKPVYVITGVKIVNGAKGASSTSRAVDGIVGAQVDGTVLSGGVAPVGGGPEFRRGKSTKSAVAWEGSTDFVFAYKVSEVRVSKAGEVEREREYTKGALYEDGPGKHEVETLAVELVERSSMESQDDFDAQVVGEGDDVVTYGIPAPADDSE</sequence>
<dbReference type="AlphaFoldDB" id="A0A8K0QXB9"/>
<evidence type="ECO:0000313" key="2">
    <source>
        <dbReference type="Proteomes" id="UP000813461"/>
    </source>
</evidence>
<name>A0A8K0QXB9_9PLEO</name>
<dbReference type="Proteomes" id="UP000813461">
    <property type="component" value="Unassembled WGS sequence"/>
</dbReference>